<dbReference type="PROSITE" id="PS50181">
    <property type="entry name" value="FBOX"/>
    <property type="match status" value="1"/>
</dbReference>
<feature type="domain" description="F-box" evidence="2">
    <location>
        <begin position="53"/>
        <end position="99"/>
    </location>
</feature>
<dbReference type="Pfam" id="PF00646">
    <property type="entry name" value="F-box"/>
    <property type="match status" value="1"/>
</dbReference>
<dbReference type="PANTHER" id="PTHR37171:SF1">
    <property type="entry name" value="SERINE_THREONINE-PROTEIN KINASE YRZF-RELATED"/>
    <property type="match status" value="1"/>
</dbReference>
<accession>A0A1B8GE16</accession>
<keyword evidence="4" id="KW-1185">Reference proteome</keyword>
<name>A0A1B8GE16_9PEZI</name>
<dbReference type="EMBL" id="KV460247">
    <property type="protein sequence ID" value="OBT94067.1"/>
    <property type="molecule type" value="Genomic_DNA"/>
</dbReference>
<sequence length="615" mass="69309">MKPEHKDADAVVRTCSYHRLDFGAVMVRSRPYVTEAVQDSLQASFEIPPSSGLGDMHCLPAELMTMVLENLDILSYFRFRRVNRYARILSTSPREYQLVAKYGVEGLRAMLRSDCARRFTIMGLYRVLTSQSCAQCGKFGGYLFLLTATRCCFPCLQASQNLRVISTTNFANRAGISTYKLSVSYRSTLRTVSGCYSNSGAQAKRPKKLILLSEAVAALDGQGILKKYSGRNPLRGYRDGEHEQRFMAATQFPWYNASTGKAEHGLSCKGCYVRLTTRHRDFDNHSALSAAEFLVHFATCVEAQDIWAKSQQGTVPVEDSDGNGVSTHNFYGLLHTGRDDCYFRILAGTNVKYITIKAGALDGESLMDMPLDFQNIIPPLPYDKDDWNSAYITRIAATGELEPALSQTTLPRVQTVWHPKMINFLDLERTKLLSLLAQECKWKQGSAEIETRDQKTMIAKMARFPWEIQYIEAETRIYQLLQPLQITPTFLGHIHEADRVIGVLLEKVEGRPANSGDLEICKAALQRLHDLRILHGDCNRHNFIISADEKVTLIDFDNAKVDADAEMMEKEMASLEEQLREETGRGEGFIQVESDDENPDVRLIPLHNKNISHST</sequence>
<dbReference type="InterPro" id="IPR011009">
    <property type="entry name" value="Kinase-like_dom_sf"/>
</dbReference>
<dbReference type="AlphaFoldDB" id="A0A1B8GE16"/>
<proteinExistence type="predicted"/>
<protein>
    <recommendedName>
        <fullName evidence="2">F-box domain-containing protein</fullName>
    </recommendedName>
</protein>
<dbReference type="Gene3D" id="1.10.510.10">
    <property type="entry name" value="Transferase(Phosphotransferase) domain 1"/>
    <property type="match status" value="1"/>
</dbReference>
<reference evidence="4" key="2">
    <citation type="journal article" date="2018" name="Nat. Commun.">
        <title>Extreme sensitivity to ultraviolet light in the fungal pathogen causing white-nose syndrome of bats.</title>
        <authorList>
            <person name="Palmer J.M."/>
            <person name="Drees K.P."/>
            <person name="Foster J.T."/>
            <person name="Lindner D.L."/>
        </authorList>
    </citation>
    <scope>NUCLEOTIDE SEQUENCE [LARGE SCALE GENOMIC DNA]</scope>
    <source>
        <strain evidence="4">UAMH 10579</strain>
    </source>
</reference>
<evidence type="ECO:0000313" key="4">
    <source>
        <dbReference type="Proteomes" id="UP000091956"/>
    </source>
</evidence>
<dbReference type="GeneID" id="28840474"/>
<evidence type="ECO:0000313" key="3">
    <source>
        <dbReference type="EMBL" id="OBT94067.1"/>
    </source>
</evidence>
<dbReference type="InterPro" id="IPR036047">
    <property type="entry name" value="F-box-like_dom_sf"/>
</dbReference>
<dbReference type="InterPro" id="IPR052396">
    <property type="entry name" value="Meiotic_Drive_Suppr_Kinase"/>
</dbReference>
<dbReference type="STRING" id="342668.A0A1B8GE16"/>
<feature type="coiled-coil region" evidence="1">
    <location>
        <begin position="558"/>
        <end position="585"/>
    </location>
</feature>
<dbReference type="Proteomes" id="UP000091956">
    <property type="component" value="Unassembled WGS sequence"/>
</dbReference>
<dbReference type="InterPro" id="IPR001810">
    <property type="entry name" value="F-box_dom"/>
</dbReference>
<keyword evidence="1" id="KW-0175">Coiled coil</keyword>
<dbReference type="Pfam" id="PF06293">
    <property type="entry name" value="Kdo"/>
    <property type="match status" value="1"/>
</dbReference>
<dbReference type="OrthoDB" id="2687876at2759"/>
<gene>
    <name evidence="3" type="ORF">VE01_07088</name>
</gene>
<evidence type="ECO:0000256" key="1">
    <source>
        <dbReference type="SAM" id="Coils"/>
    </source>
</evidence>
<dbReference type="SUPFAM" id="SSF56112">
    <property type="entry name" value="Protein kinase-like (PK-like)"/>
    <property type="match status" value="1"/>
</dbReference>
<dbReference type="SUPFAM" id="SSF81383">
    <property type="entry name" value="F-box domain"/>
    <property type="match status" value="1"/>
</dbReference>
<evidence type="ECO:0000259" key="2">
    <source>
        <dbReference type="PROSITE" id="PS50181"/>
    </source>
</evidence>
<organism evidence="3 4">
    <name type="scientific">Pseudogymnoascus verrucosus</name>
    <dbReference type="NCBI Taxonomy" id="342668"/>
    <lineage>
        <taxon>Eukaryota</taxon>
        <taxon>Fungi</taxon>
        <taxon>Dikarya</taxon>
        <taxon>Ascomycota</taxon>
        <taxon>Pezizomycotina</taxon>
        <taxon>Leotiomycetes</taxon>
        <taxon>Thelebolales</taxon>
        <taxon>Thelebolaceae</taxon>
        <taxon>Pseudogymnoascus</taxon>
    </lineage>
</organism>
<dbReference type="RefSeq" id="XP_018127800.1">
    <property type="nucleotide sequence ID" value="XM_018276524.1"/>
</dbReference>
<dbReference type="PANTHER" id="PTHR37171">
    <property type="entry name" value="SERINE/THREONINE-PROTEIN KINASE YRZF-RELATED"/>
    <property type="match status" value="1"/>
</dbReference>
<reference evidence="3 4" key="1">
    <citation type="submission" date="2016-03" db="EMBL/GenBank/DDBJ databases">
        <title>Comparative genomics of Pseudogymnoascus destructans, the fungus causing white-nose syndrome of bats.</title>
        <authorList>
            <person name="Palmer J.M."/>
            <person name="Drees K.P."/>
            <person name="Foster J.T."/>
            <person name="Lindner D.L."/>
        </authorList>
    </citation>
    <scope>NUCLEOTIDE SEQUENCE [LARGE SCALE GENOMIC DNA]</scope>
    <source>
        <strain evidence="3 4">UAMH 10579</strain>
    </source>
</reference>